<organism evidence="2 3">
    <name type="scientific">Oceaniferula marina</name>
    <dbReference type="NCBI Taxonomy" id="2748318"/>
    <lineage>
        <taxon>Bacteria</taxon>
        <taxon>Pseudomonadati</taxon>
        <taxon>Verrucomicrobiota</taxon>
        <taxon>Verrucomicrobiia</taxon>
        <taxon>Verrucomicrobiales</taxon>
        <taxon>Verrucomicrobiaceae</taxon>
        <taxon>Oceaniferula</taxon>
    </lineage>
</organism>
<keyword evidence="1" id="KW-0472">Membrane</keyword>
<evidence type="ECO:0000256" key="1">
    <source>
        <dbReference type="SAM" id="Phobius"/>
    </source>
</evidence>
<dbReference type="Proteomes" id="UP000557872">
    <property type="component" value="Unassembled WGS sequence"/>
</dbReference>
<evidence type="ECO:0000313" key="3">
    <source>
        <dbReference type="Proteomes" id="UP000557872"/>
    </source>
</evidence>
<feature type="transmembrane region" description="Helical" evidence="1">
    <location>
        <begin position="108"/>
        <end position="137"/>
    </location>
</feature>
<keyword evidence="1" id="KW-0812">Transmembrane</keyword>
<comment type="caution">
    <text evidence="2">The sequence shown here is derived from an EMBL/GenBank/DDBJ whole genome shotgun (WGS) entry which is preliminary data.</text>
</comment>
<feature type="transmembrane region" description="Helical" evidence="1">
    <location>
        <begin position="24"/>
        <end position="44"/>
    </location>
</feature>
<feature type="transmembrane region" description="Helical" evidence="1">
    <location>
        <begin position="56"/>
        <end position="77"/>
    </location>
</feature>
<reference evidence="2 3" key="1">
    <citation type="submission" date="2020-07" db="EMBL/GenBank/DDBJ databases">
        <title>Roseicoccus Jingziensis gen. nov., sp. nov., isolated from coastal seawater.</title>
        <authorList>
            <person name="Feng X."/>
        </authorList>
    </citation>
    <scope>NUCLEOTIDE SEQUENCE [LARGE SCALE GENOMIC DNA]</scope>
    <source>
        <strain evidence="2 3">N1E253</strain>
    </source>
</reference>
<gene>
    <name evidence="2" type="ORF">HW115_06360</name>
</gene>
<keyword evidence="1" id="KW-1133">Transmembrane helix</keyword>
<evidence type="ECO:0000313" key="2">
    <source>
        <dbReference type="EMBL" id="NWK55225.1"/>
    </source>
</evidence>
<keyword evidence="3" id="KW-1185">Reference proteome</keyword>
<accession>A0A851GJ62</accession>
<sequence>MAIFLFTLMTIVFSIDTDNQSMNYLFYICLGAAFLAGLYLMSLLHSWYQRQRTFHIVTLCLSIPAMLVGLAGTVSIVTSYQQIQAARVAFDASGEDGPPPDFTGLGSLMHIILGFGMIIGLLIGLCLFCSALFALLARKLERGQPPKMPVAAPPA</sequence>
<protein>
    <submittedName>
        <fullName evidence="2">Uncharacterized protein</fullName>
    </submittedName>
</protein>
<name>A0A851GJ62_9BACT</name>
<dbReference type="EMBL" id="JACBAZ010000002">
    <property type="protein sequence ID" value="NWK55225.1"/>
    <property type="molecule type" value="Genomic_DNA"/>
</dbReference>
<dbReference type="RefSeq" id="WP_178931753.1">
    <property type="nucleotide sequence ID" value="NZ_JACBAZ010000002.1"/>
</dbReference>
<proteinExistence type="predicted"/>
<dbReference type="AlphaFoldDB" id="A0A851GJ62"/>